<evidence type="ECO:0000256" key="5">
    <source>
        <dbReference type="ARBA" id="ARBA00023136"/>
    </source>
</evidence>
<evidence type="ECO:0000313" key="9">
    <source>
        <dbReference type="Proteomes" id="UP000585272"/>
    </source>
</evidence>
<feature type="transmembrane region" description="Helical" evidence="6">
    <location>
        <begin position="26"/>
        <end position="46"/>
    </location>
</feature>
<keyword evidence="5 6" id="KW-0472">Membrane</keyword>
<dbReference type="Proteomes" id="UP000585272">
    <property type="component" value="Unassembled WGS sequence"/>
</dbReference>
<evidence type="ECO:0000259" key="7">
    <source>
        <dbReference type="Pfam" id="PF02687"/>
    </source>
</evidence>
<dbReference type="PANTHER" id="PTHR30287">
    <property type="entry name" value="MEMBRANE COMPONENT OF PREDICTED ABC SUPERFAMILY METABOLITE UPTAKE TRANSPORTER"/>
    <property type="match status" value="1"/>
</dbReference>
<feature type="transmembrane region" description="Helical" evidence="6">
    <location>
        <begin position="289"/>
        <end position="310"/>
    </location>
</feature>
<feature type="transmembrane region" description="Helical" evidence="6">
    <location>
        <begin position="191"/>
        <end position="215"/>
    </location>
</feature>
<feature type="domain" description="ABC3 transporter permease C-terminal" evidence="7">
    <location>
        <begin position="198"/>
        <end position="311"/>
    </location>
</feature>
<reference evidence="8 9" key="1">
    <citation type="submission" date="2020-08" db="EMBL/GenBank/DDBJ databases">
        <title>Genomic Encyclopedia of Archaeal and Bacterial Type Strains, Phase II (KMG-II): from individual species to whole genera.</title>
        <authorList>
            <person name="Goeker M."/>
        </authorList>
    </citation>
    <scope>NUCLEOTIDE SEQUENCE [LARGE SCALE GENOMIC DNA]</scope>
    <source>
        <strain evidence="8 9">DSM 23288</strain>
    </source>
</reference>
<keyword evidence="3 6" id="KW-0812">Transmembrane</keyword>
<dbReference type="AlphaFoldDB" id="A0A840I8C5"/>
<dbReference type="InterPro" id="IPR003838">
    <property type="entry name" value="ABC3_permease_C"/>
</dbReference>
<feature type="transmembrane region" description="Helical" evidence="6">
    <location>
        <begin position="362"/>
        <end position="383"/>
    </location>
</feature>
<evidence type="ECO:0000256" key="1">
    <source>
        <dbReference type="ARBA" id="ARBA00004651"/>
    </source>
</evidence>
<evidence type="ECO:0000256" key="6">
    <source>
        <dbReference type="SAM" id="Phobius"/>
    </source>
</evidence>
<comment type="caution">
    <text evidence="8">The sequence shown here is derived from an EMBL/GenBank/DDBJ whole genome shotgun (WGS) entry which is preliminary data.</text>
</comment>
<proteinExistence type="predicted"/>
<evidence type="ECO:0000256" key="4">
    <source>
        <dbReference type="ARBA" id="ARBA00022989"/>
    </source>
</evidence>
<dbReference type="InterPro" id="IPR038766">
    <property type="entry name" value="Membrane_comp_ABC_pdt"/>
</dbReference>
<feature type="transmembrane region" description="Helical" evidence="6">
    <location>
        <begin position="727"/>
        <end position="749"/>
    </location>
</feature>
<protein>
    <recommendedName>
        <fullName evidence="7">ABC3 transporter permease C-terminal domain-containing protein</fullName>
    </recommendedName>
</protein>
<feature type="transmembrane region" description="Helical" evidence="6">
    <location>
        <begin position="694"/>
        <end position="715"/>
    </location>
</feature>
<name>A0A840I8C5_9ACTN</name>
<evidence type="ECO:0000313" key="8">
    <source>
        <dbReference type="EMBL" id="MBB4660772.1"/>
    </source>
</evidence>
<feature type="transmembrane region" description="Helical" evidence="6">
    <location>
        <begin position="331"/>
        <end position="350"/>
    </location>
</feature>
<sequence>MRAWARELAIGARLARSGGRGSLTRVALTAVGVALGVALLLVAASVPRMIDGRDARDAARADAASKEARQRAGDRTLLVADANWEFRDRDLRGRLLRAEGAQAPIPPGLDRLPRPGELFVSPALATLLRSKEGALLRERLPHPIAGTIGDEGLAGPAELAFYLGSDALADAGARRIDRFGADVEPEGLDPVLQALAVVVLTALLVPVAVFIAAAVRFGGEARDRRLAALRLLGADMRMTRRIAAGEALVAALLGLLLGGLLFLLVRGLARDVTLWDLSVFPADVTPSVPLAAAVALGVPAAAVLVTLVALRGVTVEPLGLVRRAAPRRRRLWWRLALPAAGALLLLPLVGAGDAASGSGGEAQLAAGVVLVLVGIAALLPWLVEAVVRRLGGGGVAWQLATRRLQLDSGASARVVSGIAVAVAGAIALQTTFSGVEGDYVTGREASGDAVADVWLADDGGGRLGGGAERLAAALRESAGVRGALAVEQLEASHGTASEIVRVADCATLQAVVPVGRCADGDAFLLDGMTSLRPGARVRLGDAVAWTVPRDARVVDFPGTEPAQGAVRSIPDPVLATPGALAGVAVPPRTLLASVTLDETTPDAIEHVRNAVARLDPTADVFTMGDRSYRRQYATLRRALFAGAVAVLALIGASMLVGGLEQLRERRRPLAVLAAFGTPQSAIARSILWQTAIPVALGLALSVLAGAGLGAALLRMVGAPVSLDLGSIAGLTAAGAAVVLLVTAASLPALRRTMRPEGLRTE</sequence>
<dbReference type="PANTHER" id="PTHR30287:SF2">
    <property type="entry name" value="BLL1001 PROTEIN"/>
    <property type="match status" value="1"/>
</dbReference>
<comment type="subcellular location">
    <subcellularLocation>
        <location evidence="1">Cell membrane</location>
        <topology evidence="1">Multi-pass membrane protein</topology>
    </subcellularLocation>
</comment>
<gene>
    <name evidence="8" type="ORF">BDZ31_000345</name>
</gene>
<dbReference type="Pfam" id="PF02687">
    <property type="entry name" value="FtsX"/>
    <property type="match status" value="2"/>
</dbReference>
<dbReference type="RefSeq" id="WP_183338372.1">
    <property type="nucleotide sequence ID" value="NZ_JACHNU010000001.1"/>
</dbReference>
<evidence type="ECO:0000256" key="2">
    <source>
        <dbReference type="ARBA" id="ARBA00022475"/>
    </source>
</evidence>
<feature type="transmembrane region" description="Helical" evidence="6">
    <location>
        <begin position="638"/>
        <end position="657"/>
    </location>
</feature>
<accession>A0A840I8C5</accession>
<feature type="transmembrane region" description="Helical" evidence="6">
    <location>
        <begin position="669"/>
        <end position="687"/>
    </location>
</feature>
<organism evidence="8 9">
    <name type="scientific">Conexibacter arvalis</name>
    <dbReference type="NCBI Taxonomy" id="912552"/>
    <lineage>
        <taxon>Bacteria</taxon>
        <taxon>Bacillati</taxon>
        <taxon>Actinomycetota</taxon>
        <taxon>Thermoleophilia</taxon>
        <taxon>Solirubrobacterales</taxon>
        <taxon>Conexibacteraceae</taxon>
        <taxon>Conexibacter</taxon>
    </lineage>
</organism>
<keyword evidence="2" id="KW-1003">Cell membrane</keyword>
<feature type="transmembrane region" description="Helical" evidence="6">
    <location>
        <begin position="247"/>
        <end position="269"/>
    </location>
</feature>
<feature type="domain" description="ABC3 transporter permease C-terminal" evidence="7">
    <location>
        <begin position="643"/>
        <end position="751"/>
    </location>
</feature>
<keyword evidence="4 6" id="KW-1133">Transmembrane helix</keyword>
<evidence type="ECO:0000256" key="3">
    <source>
        <dbReference type="ARBA" id="ARBA00022692"/>
    </source>
</evidence>
<dbReference type="EMBL" id="JACHNU010000001">
    <property type="protein sequence ID" value="MBB4660772.1"/>
    <property type="molecule type" value="Genomic_DNA"/>
</dbReference>
<dbReference type="GO" id="GO:0005886">
    <property type="term" value="C:plasma membrane"/>
    <property type="evidence" value="ECO:0007669"/>
    <property type="project" value="UniProtKB-SubCell"/>
</dbReference>
<keyword evidence="9" id="KW-1185">Reference proteome</keyword>